<organism evidence="2 3">
    <name type="scientific">Rugosimonospora acidiphila</name>
    <dbReference type="NCBI Taxonomy" id="556531"/>
    <lineage>
        <taxon>Bacteria</taxon>
        <taxon>Bacillati</taxon>
        <taxon>Actinomycetota</taxon>
        <taxon>Actinomycetes</taxon>
        <taxon>Micromonosporales</taxon>
        <taxon>Micromonosporaceae</taxon>
        <taxon>Rugosimonospora</taxon>
    </lineage>
</organism>
<dbReference type="InterPro" id="IPR014710">
    <property type="entry name" value="RmlC-like_jellyroll"/>
</dbReference>
<keyword evidence="3" id="KW-1185">Reference proteome</keyword>
<gene>
    <name evidence="2" type="ORF">GCM10023322_23050</name>
</gene>
<feature type="domain" description="Capsular polysaccharide assembling protein CapF C-terminal" evidence="1">
    <location>
        <begin position="52"/>
        <end position="100"/>
    </location>
</feature>
<accession>A0ABP9RPJ3</accession>
<dbReference type="Gene3D" id="2.60.120.10">
    <property type="entry name" value="Jelly Rolls"/>
    <property type="match status" value="1"/>
</dbReference>
<evidence type="ECO:0000313" key="3">
    <source>
        <dbReference type="Proteomes" id="UP001501570"/>
    </source>
</evidence>
<evidence type="ECO:0000259" key="1">
    <source>
        <dbReference type="Pfam" id="PF14667"/>
    </source>
</evidence>
<dbReference type="SUPFAM" id="SSF51182">
    <property type="entry name" value="RmlC-like cupins"/>
    <property type="match status" value="1"/>
</dbReference>
<name>A0ABP9RPJ3_9ACTN</name>
<dbReference type="Pfam" id="PF14667">
    <property type="entry name" value="Polysacc_synt_C"/>
    <property type="match status" value="1"/>
</dbReference>
<dbReference type="InterPro" id="IPR011051">
    <property type="entry name" value="RmlC_Cupin_sf"/>
</dbReference>
<protein>
    <recommendedName>
        <fullName evidence="1">Capsular polysaccharide assembling protein CapF C-terminal domain-containing protein</fullName>
    </recommendedName>
</protein>
<reference evidence="3" key="1">
    <citation type="journal article" date="2019" name="Int. J. Syst. Evol. Microbiol.">
        <title>The Global Catalogue of Microorganisms (GCM) 10K type strain sequencing project: providing services to taxonomists for standard genome sequencing and annotation.</title>
        <authorList>
            <consortium name="The Broad Institute Genomics Platform"/>
            <consortium name="The Broad Institute Genome Sequencing Center for Infectious Disease"/>
            <person name="Wu L."/>
            <person name="Ma J."/>
        </authorList>
    </citation>
    <scope>NUCLEOTIDE SEQUENCE [LARGE SCALE GENOMIC DNA]</scope>
    <source>
        <strain evidence="3">JCM 18304</strain>
    </source>
</reference>
<dbReference type="EMBL" id="BAABJQ010000005">
    <property type="protein sequence ID" value="GAA5183538.1"/>
    <property type="molecule type" value="Genomic_DNA"/>
</dbReference>
<dbReference type="RefSeq" id="WP_345628758.1">
    <property type="nucleotide sequence ID" value="NZ_BAABJQ010000005.1"/>
</dbReference>
<evidence type="ECO:0000313" key="2">
    <source>
        <dbReference type="EMBL" id="GAA5183538.1"/>
    </source>
</evidence>
<proteinExistence type="predicted"/>
<comment type="caution">
    <text evidence="2">The sequence shown here is derived from an EMBL/GenBank/DDBJ whole genome shotgun (WGS) entry which is preliminary data.</text>
</comment>
<dbReference type="InterPro" id="IPR029303">
    <property type="entry name" value="CapF_C"/>
</dbReference>
<dbReference type="Proteomes" id="UP001501570">
    <property type="component" value="Unassembled WGS sequence"/>
</dbReference>
<sequence length="146" mass="16122">MALSKVSVRRLPDVAPPIPEGGGRMTSDAGELAQIANGEPFRFLAYLQFKPDKGAPRGNHFHRVKNETLYVIGGRLRARFRDIDTGESMDLLLEPGDLVTVAPRCAHAYLPLEYSQAVELSPSVYDPTDTLRFDLGITTPGRDEVR</sequence>